<organism evidence="2 3">
    <name type="scientific">Chondromyces crocatus</name>
    <dbReference type="NCBI Taxonomy" id="52"/>
    <lineage>
        <taxon>Bacteria</taxon>
        <taxon>Pseudomonadati</taxon>
        <taxon>Myxococcota</taxon>
        <taxon>Polyangia</taxon>
        <taxon>Polyangiales</taxon>
        <taxon>Polyangiaceae</taxon>
        <taxon>Chondromyces</taxon>
    </lineage>
</organism>
<sequence>MCLRFPLHRAAARPIPPRMRTVVRKARAGNRGFTLMELLAVVIIIGVLAATASPMFVQIMRDRRVNRTAMEISSMYRLARSRSLGRGTAVMVRWDAGTGNLDMREAASILTFPVLNSNCWTADFNTADQFRQISTLRVNGGASELASVAMLNNASEVPQVDICFTPRGRAFIRFDTNGPFAPLTTVPTFRVDNQQTGLSRTVLIPPNGAARLAL</sequence>
<dbReference type="Proteomes" id="UP000067626">
    <property type="component" value="Chromosome"/>
</dbReference>
<dbReference type="Gene3D" id="3.30.700.10">
    <property type="entry name" value="Glycoprotein, Type 4 Pilin"/>
    <property type="match status" value="1"/>
</dbReference>
<dbReference type="SUPFAM" id="SSF54523">
    <property type="entry name" value="Pili subunits"/>
    <property type="match status" value="1"/>
</dbReference>
<dbReference type="OrthoDB" id="5514787at2"/>
<protein>
    <recommendedName>
        <fullName evidence="4">General secretion pathway protein H</fullName>
    </recommendedName>
</protein>
<gene>
    <name evidence="2" type="ORF">CMC5_035320</name>
</gene>
<dbReference type="RefSeq" id="WP_050431482.1">
    <property type="nucleotide sequence ID" value="NZ_CP012159.1"/>
</dbReference>
<evidence type="ECO:0008006" key="4">
    <source>
        <dbReference type="Google" id="ProtNLM"/>
    </source>
</evidence>
<evidence type="ECO:0000256" key="1">
    <source>
        <dbReference type="SAM" id="Phobius"/>
    </source>
</evidence>
<reference evidence="2 3" key="1">
    <citation type="submission" date="2015-07" db="EMBL/GenBank/DDBJ databases">
        <title>Genome analysis of myxobacterium Chondromyces crocatus Cm c5 reveals a high potential for natural compound synthesis and the genetic basis for the loss of fruiting body formation.</title>
        <authorList>
            <person name="Zaburannyi N."/>
            <person name="Bunk B."/>
            <person name="Maier J."/>
            <person name="Overmann J."/>
            <person name="Mueller R."/>
        </authorList>
    </citation>
    <scope>NUCLEOTIDE SEQUENCE [LARGE SCALE GENOMIC DNA]</scope>
    <source>
        <strain evidence="2 3">Cm c5</strain>
    </source>
</reference>
<dbReference type="InterPro" id="IPR045584">
    <property type="entry name" value="Pilin-like"/>
</dbReference>
<name>A0A0K1EET3_CHOCO</name>
<dbReference type="Pfam" id="PF07963">
    <property type="entry name" value="N_methyl"/>
    <property type="match status" value="1"/>
</dbReference>
<evidence type="ECO:0000313" key="3">
    <source>
        <dbReference type="Proteomes" id="UP000067626"/>
    </source>
</evidence>
<keyword evidence="1" id="KW-0812">Transmembrane</keyword>
<keyword evidence="3" id="KW-1185">Reference proteome</keyword>
<evidence type="ECO:0000313" key="2">
    <source>
        <dbReference type="EMBL" id="AKT39385.1"/>
    </source>
</evidence>
<dbReference type="STRING" id="52.CMC5_035320"/>
<keyword evidence="1" id="KW-1133">Transmembrane helix</keyword>
<dbReference type="EMBL" id="CP012159">
    <property type="protein sequence ID" value="AKT39385.1"/>
    <property type="molecule type" value="Genomic_DNA"/>
</dbReference>
<feature type="transmembrane region" description="Helical" evidence="1">
    <location>
        <begin position="38"/>
        <end position="57"/>
    </location>
</feature>
<dbReference type="KEGG" id="ccro:CMC5_035320"/>
<dbReference type="NCBIfam" id="TIGR02532">
    <property type="entry name" value="IV_pilin_GFxxxE"/>
    <property type="match status" value="1"/>
</dbReference>
<proteinExistence type="predicted"/>
<dbReference type="AlphaFoldDB" id="A0A0K1EET3"/>
<accession>A0A0K1EET3</accession>
<dbReference type="InterPro" id="IPR012902">
    <property type="entry name" value="N_methyl_site"/>
</dbReference>
<keyword evidence="1" id="KW-0472">Membrane</keyword>